<name>A0A8S3J5V8_9BILA</name>
<evidence type="ECO:0000313" key="2">
    <source>
        <dbReference type="Proteomes" id="UP000676336"/>
    </source>
</evidence>
<dbReference type="Proteomes" id="UP000676336">
    <property type="component" value="Unassembled WGS sequence"/>
</dbReference>
<gene>
    <name evidence="1" type="ORF">SMN809_LOCUS79279</name>
</gene>
<organism evidence="1 2">
    <name type="scientific">Rotaria magnacalcarata</name>
    <dbReference type="NCBI Taxonomy" id="392030"/>
    <lineage>
        <taxon>Eukaryota</taxon>
        <taxon>Metazoa</taxon>
        <taxon>Spiralia</taxon>
        <taxon>Gnathifera</taxon>
        <taxon>Rotifera</taxon>
        <taxon>Eurotatoria</taxon>
        <taxon>Bdelloidea</taxon>
        <taxon>Philodinida</taxon>
        <taxon>Philodinidae</taxon>
        <taxon>Rotaria</taxon>
    </lineage>
</organism>
<feature type="non-terminal residue" evidence="1">
    <location>
        <position position="1"/>
    </location>
</feature>
<protein>
    <submittedName>
        <fullName evidence="1">Uncharacterized protein</fullName>
    </submittedName>
</protein>
<accession>A0A8S3J5V8</accession>
<proteinExistence type="predicted"/>
<comment type="caution">
    <text evidence="1">The sequence shown here is derived from an EMBL/GenBank/DDBJ whole genome shotgun (WGS) entry which is preliminary data.</text>
</comment>
<sequence length="133" mass="14680">MGNPSNTRRIIPSLPTNYTGKLWYFISNGSSQANAIQGLGAGINGDLYFFMNENLTHSADYFICMTLNGLIRWKIYLQPIEKMINVGVSNIVSTNDGLIYFISSWTDGISSSGKACRISNGQTNEPILECVEN</sequence>
<dbReference type="EMBL" id="CAJOBI010342087">
    <property type="protein sequence ID" value="CAF5214390.1"/>
    <property type="molecule type" value="Genomic_DNA"/>
</dbReference>
<reference evidence="1" key="1">
    <citation type="submission" date="2021-02" db="EMBL/GenBank/DDBJ databases">
        <authorList>
            <person name="Nowell W R."/>
        </authorList>
    </citation>
    <scope>NUCLEOTIDE SEQUENCE</scope>
</reference>
<evidence type="ECO:0000313" key="1">
    <source>
        <dbReference type="EMBL" id="CAF5214390.1"/>
    </source>
</evidence>
<dbReference type="AlphaFoldDB" id="A0A8S3J5V8"/>